<keyword evidence="1" id="KW-0812">Transmembrane</keyword>
<organism evidence="2 3">
    <name type="scientific">Brassica campestris</name>
    <name type="common">Field mustard</name>
    <dbReference type="NCBI Taxonomy" id="3711"/>
    <lineage>
        <taxon>Eukaryota</taxon>
        <taxon>Viridiplantae</taxon>
        <taxon>Streptophyta</taxon>
        <taxon>Embryophyta</taxon>
        <taxon>Tracheophyta</taxon>
        <taxon>Spermatophyta</taxon>
        <taxon>Magnoliopsida</taxon>
        <taxon>eudicotyledons</taxon>
        <taxon>Gunneridae</taxon>
        <taxon>Pentapetalae</taxon>
        <taxon>rosids</taxon>
        <taxon>malvids</taxon>
        <taxon>Brassicales</taxon>
        <taxon>Brassicaceae</taxon>
        <taxon>Brassiceae</taxon>
        <taxon>Brassica</taxon>
    </lineage>
</organism>
<name>A0A8D9HB71_BRACM</name>
<feature type="transmembrane region" description="Helical" evidence="1">
    <location>
        <begin position="12"/>
        <end position="32"/>
    </location>
</feature>
<keyword evidence="1" id="KW-0472">Membrane</keyword>
<sequence length="57" mass="6526">MSKLNKQEVIGGFLFAGRYVVTPFLVVQTQIARRSWRTSRSYVLVVYSATVRLEEAC</sequence>
<dbReference type="Proteomes" id="UP000694005">
    <property type="component" value="Chromosome A02"/>
</dbReference>
<accession>A0A8D9HB71</accession>
<dbReference type="AlphaFoldDB" id="A0A8D9HB71"/>
<dbReference type="Gramene" id="A02p50950.2_BraZ1">
    <property type="protein sequence ID" value="A02p50950.2_BraZ1.CDS.1"/>
    <property type="gene ID" value="A02g50950.2_BraZ1"/>
</dbReference>
<evidence type="ECO:0000256" key="1">
    <source>
        <dbReference type="SAM" id="Phobius"/>
    </source>
</evidence>
<evidence type="ECO:0000313" key="3">
    <source>
        <dbReference type="Proteomes" id="UP000694005"/>
    </source>
</evidence>
<protein>
    <submittedName>
        <fullName evidence="2">Uncharacterized protein</fullName>
    </submittedName>
</protein>
<keyword evidence="1" id="KW-1133">Transmembrane helix</keyword>
<dbReference type="EMBL" id="LS974618">
    <property type="protein sequence ID" value="CAG7896143.1"/>
    <property type="molecule type" value="Genomic_DNA"/>
</dbReference>
<reference evidence="2 3" key="1">
    <citation type="submission" date="2021-07" db="EMBL/GenBank/DDBJ databases">
        <authorList>
            <consortium name="Genoscope - CEA"/>
            <person name="William W."/>
        </authorList>
    </citation>
    <scope>NUCLEOTIDE SEQUENCE [LARGE SCALE GENOMIC DNA]</scope>
</reference>
<gene>
    <name evidence="2" type="ORF">BRAPAZ1V2_A02P50950.2</name>
</gene>
<proteinExistence type="predicted"/>
<evidence type="ECO:0000313" key="2">
    <source>
        <dbReference type="EMBL" id="CAG7896143.1"/>
    </source>
</evidence>